<accession>A0A7W6EED5</accession>
<dbReference type="AlphaFoldDB" id="A0A7W6EED5"/>
<dbReference type="SUPFAM" id="SSF53807">
    <property type="entry name" value="Helical backbone' metal receptor"/>
    <property type="match status" value="1"/>
</dbReference>
<feature type="domain" description="Fe/B12 periplasmic-binding" evidence="1">
    <location>
        <begin position="15"/>
        <end position="301"/>
    </location>
</feature>
<dbReference type="Gene3D" id="3.40.50.1980">
    <property type="entry name" value="Nitrogenase molybdenum iron protein domain"/>
    <property type="match status" value="2"/>
</dbReference>
<dbReference type="PANTHER" id="PTHR30535">
    <property type="entry name" value="VITAMIN B12-BINDING PROTEIN"/>
    <property type="match status" value="1"/>
</dbReference>
<keyword evidence="3" id="KW-1185">Reference proteome</keyword>
<dbReference type="PANTHER" id="PTHR30535:SF34">
    <property type="entry name" value="MOLYBDATE-BINDING PROTEIN MOLA"/>
    <property type="match status" value="1"/>
</dbReference>
<evidence type="ECO:0000313" key="2">
    <source>
        <dbReference type="EMBL" id="MBB3808085.1"/>
    </source>
</evidence>
<comment type="caution">
    <text evidence="2">The sequence shown here is derived from an EMBL/GenBank/DDBJ whole genome shotgun (WGS) entry which is preliminary data.</text>
</comment>
<sequence>MPGPAKRILIDDARYILALSLMTDDPVSLIAAWPHDVHRIGDATYEAYRKRFPDIANKTRIAGSAESLSIEQILDVAPDVAIFREGLGPTPDQVRQLESAGIKVVFIDFFSQPLQNLEKSLAILGKLIGAEERTQAFIDFRNAHLKRITDRIEATPDLKRPRVFLEVHAGLTECCNAPGKGNIGNYVDLVGGHNIAADVLPSAIGRLGVETIIDSDPEIYIATGGPQTAKAGGFVIGPQFTTEEARASLARMAARPGIASLEPVERGEVHGLAHQLLNSPVDILVTERLASWIHPELFADIDPDATLTELNDRFLAVPLAGSNWIDLR</sequence>
<dbReference type="PROSITE" id="PS50983">
    <property type="entry name" value="FE_B12_PBP"/>
    <property type="match status" value="1"/>
</dbReference>
<dbReference type="InterPro" id="IPR050902">
    <property type="entry name" value="ABC_Transporter_SBP"/>
</dbReference>
<protein>
    <submittedName>
        <fullName evidence="2">Iron complex transport system substrate-binding protein</fullName>
    </submittedName>
</protein>
<gene>
    <name evidence="2" type="ORF">FHS81_000139</name>
</gene>
<organism evidence="2 3">
    <name type="scientific">Pseudochelatococcus contaminans</name>
    <dbReference type="NCBI Taxonomy" id="1538103"/>
    <lineage>
        <taxon>Bacteria</taxon>
        <taxon>Pseudomonadati</taxon>
        <taxon>Pseudomonadota</taxon>
        <taxon>Alphaproteobacteria</taxon>
        <taxon>Hyphomicrobiales</taxon>
        <taxon>Chelatococcaceae</taxon>
        <taxon>Pseudochelatococcus</taxon>
    </lineage>
</organism>
<proteinExistence type="predicted"/>
<evidence type="ECO:0000313" key="3">
    <source>
        <dbReference type="Proteomes" id="UP000537592"/>
    </source>
</evidence>
<reference evidence="2 3" key="1">
    <citation type="submission" date="2020-08" db="EMBL/GenBank/DDBJ databases">
        <title>Genomic Encyclopedia of Type Strains, Phase IV (KMG-IV): sequencing the most valuable type-strain genomes for metagenomic binning, comparative biology and taxonomic classification.</title>
        <authorList>
            <person name="Goeker M."/>
        </authorList>
    </citation>
    <scope>NUCLEOTIDE SEQUENCE [LARGE SCALE GENOMIC DNA]</scope>
    <source>
        <strain evidence="2 3">DSM 28760</strain>
    </source>
</reference>
<dbReference type="EMBL" id="JACICC010000001">
    <property type="protein sequence ID" value="MBB3808085.1"/>
    <property type="molecule type" value="Genomic_DNA"/>
</dbReference>
<dbReference type="Proteomes" id="UP000537592">
    <property type="component" value="Unassembled WGS sequence"/>
</dbReference>
<name>A0A7W6EED5_9HYPH</name>
<evidence type="ECO:0000259" key="1">
    <source>
        <dbReference type="PROSITE" id="PS50983"/>
    </source>
</evidence>
<dbReference type="InterPro" id="IPR002491">
    <property type="entry name" value="ABC_transptr_periplasmic_BD"/>
</dbReference>
<dbReference type="Pfam" id="PF01497">
    <property type="entry name" value="Peripla_BP_2"/>
    <property type="match status" value="1"/>
</dbReference>